<protein>
    <submittedName>
        <fullName evidence="2">6-bladed beta-propeller</fullName>
    </submittedName>
</protein>
<dbReference type="Proteomes" id="UP000651475">
    <property type="component" value="Unassembled WGS sequence"/>
</dbReference>
<dbReference type="EMBL" id="JACOOJ010000034">
    <property type="protein sequence ID" value="MBC5634257.1"/>
    <property type="molecule type" value="Genomic_DNA"/>
</dbReference>
<accession>A0ABR7DTM9</accession>
<evidence type="ECO:0000313" key="3">
    <source>
        <dbReference type="Proteomes" id="UP000651475"/>
    </source>
</evidence>
<evidence type="ECO:0000313" key="2">
    <source>
        <dbReference type="EMBL" id="MBC5634257.1"/>
    </source>
</evidence>
<proteinExistence type="predicted"/>
<organism evidence="2 3">
    <name type="scientific">Parabacteroides hominis</name>
    <dbReference type="NCBI Taxonomy" id="2763057"/>
    <lineage>
        <taxon>Bacteria</taxon>
        <taxon>Pseudomonadati</taxon>
        <taxon>Bacteroidota</taxon>
        <taxon>Bacteroidia</taxon>
        <taxon>Bacteroidales</taxon>
        <taxon>Tannerellaceae</taxon>
        <taxon>Parabacteroides</taxon>
    </lineage>
</organism>
<keyword evidence="1" id="KW-0732">Signal</keyword>
<dbReference type="SUPFAM" id="SSF50969">
    <property type="entry name" value="YVTN repeat-like/Quinoprotein amine dehydrogenase"/>
    <property type="match status" value="1"/>
</dbReference>
<dbReference type="Pfam" id="PF17170">
    <property type="entry name" value="DUF5128"/>
    <property type="match status" value="1"/>
</dbReference>
<keyword evidence="3" id="KW-1185">Reference proteome</keyword>
<dbReference type="InterPro" id="IPR011044">
    <property type="entry name" value="Quino_amine_DH_bsu"/>
</dbReference>
<evidence type="ECO:0000256" key="1">
    <source>
        <dbReference type="SAM" id="SignalP"/>
    </source>
</evidence>
<feature type="signal peptide" evidence="1">
    <location>
        <begin position="1"/>
        <end position="20"/>
    </location>
</feature>
<feature type="chain" id="PRO_5047366078" evidence="1">
    <location>
        <begin position="21"/>
        <end position="403"/>
    </location>
</feature>
<name>A0ABR7DTM9_9BACT</name>
<reference evidence="2 3" key="1">
    <citation type="submission" date="2020-08" db="EMBL/GenBank/DDBJ databases">
        <title>Genome public.</title>
        <authorList>
            <person name="Liu C."/>
            <person name="Sun Q."/>
        </authorList>
    </citation>
    <scope>NUCLEOTIDE SEQUENCE [LARGE SCALE GENOMIC DNA]</scope>
    <source>
        <strain evidence="2 3">NSJ-79</strain>
    </source>
</reference>
<gene>
    <name evidence="2" type="ORF">H8S65_16050</name>
</gene>
<comment type="caution">
    <text evidence="2">The sequence shown here is derived from an EMBL/GenBank/DDBJ whole genome shotgun (WGS) entry which is preliminary data.</text>
</comment>
<sequence length="403" mass="46591">MNIKYIGALMSILLSLSLQAKDKALVIDMTKAKVGDIPLSKFVSKLEYIPLELTKESLLKEPSIFLTDRYIITTEFAGKICLFDRKNGKYIRRLSQEGGGPDDYAHLMTNCTLDKERNVFYVDIWRKWRGIDIETNKCVNEVVKPEYRYIKEMRFQQKINNLCLYKDSLYLGFANDEQVNDHCALYVFNKNGEVLKVIDNGLQAPTFKSSRSSCYNAGWFQEVGGNLYFSGASDNDTIYLVGEERLIPSIAFHFNETLGKKYETGKFDFGADDVEMVRRYKKGFLSYWRIFQMDRYIFFACSEWEGLSSNISFSNYYDKRSKQLYSCKREGERCGFVNDIDGLGTFFMEQLDGNKLVGLLMPEELLDYMETHKDVKLSPTGKKVLENLQFDDNPIVVIATLKE</sequence>
<dbReference type="RefSeq" id="WP_186930875.1">
    <property type="nucleotide sequence ID" value="NZ_JACOOJ010000034.1"/>
</dbReference>